<keyword evidence="2 5" id="KW-0479">Metal-binding</keyword>
<dbReference type="OrthoDB" id="9786940at2"/>
<dbReference type="GO" id="GO:0006107">
    <property type="term" value="P:oxaloacetate metabolic process"/>
    <property type="evidence" value="ECO:0007669"/>
    <property type="project" value="TreeGrafter"/>
</dbReference>
<evidence type="ECO:0000313" key="7">
    <source>
        <dbReference type="EMBL" id="KPL82460.1"/>
    </source>
</evidence>
<gene>
    <name evidence="7" type="ORF">SE15_09925</name>
</gene>
<protein>
    <recommendedName>
        <fullName evidence="6">HpcH/HpaI aldolase/citrate lyase domain-containing protein</fullName>
    </recommendedName>
</protein>
<dbReference type="SUPFAM" id="SSF51621">
    <property type="entry name" value="Phosphoenolpyruvate/pyruvate domain"/>
    <property type="match status" value="1"/>
</dbReference>
<dbReference type="PANTHER" id="PTHR32308">
    <property type="entry name" value="LYASE BETA SUBUNIT, PUTATIVE (AFU_ORTHOLOGUE AFUA_4G13030)-RELATED"/>
    <property type="match status" value="1"/>
</dbReference>
<name>A0A0P6Y0K8_9CHLR</name>
<evidence type="ECO:0000256" key="3">
    <source>
        <dbReference type="ARBA" id="ARBA00022842"/>
    </source>
</evidence>
<keyword evidence="8" id="KW-1185">Reference proteome</keyword>
<dbReference type="PIRSF" id="PIRSF015582">
    <property type="entry name" value="Cit_lyase_B"/>
    <property type="match status" value="1"/>
</dbReference>
<dbReference type="AlphaFoldDB" id="A0A0P6Y0K8"/>
<dbReference type="InterPro" id="IPR015813">
    <property type="entry name" value="Pyrv/PenolPyrv_kinase-like_dom"/>
</dbReference>
<feature type="domain" description="HpcH/HpaI aldolase/citrate lyase" evidence="6">
    <location>
        <begin position="5"/>
        <end position="224"/>
    </location>
</feature>
<feature type="binding site" evidence="5">
    <location>
        <position position="156"/>
    </location>
    <ligand>
        <name>Mg(2+)</name>
        <dbReference type="ChEBI" id="CHEBI:18420"/>
    </ligand>
</feature>
<keyword evidence="3 5" id="KW-0460">Magnesium</keyword>
<feature type="binding site" evidence="4">
    <location>
        <position position="129"/>
    </location>
    <ligand>
        <name>substrate</name>
    </ligand>
</feature>
<dbReference type="PANTHER" id="PTHR32308:SF0">
    <property type="entry name" value="HPCH_HPAI ALDOLASE_CITRATE LYASE DOMAIN-CONTAINING PROTEIN"/>
    <property type="match status" value="1"/>
</dbReference>
<organism evidence="7 8">
    <name type="scientific">Thermanaerothrix daxensis</name>
    <dbReference type="NCBI Taxonomy" id="869279"/>
    <lineage>
        <taxon>Bacteria</taxon>
        <taxon>Bacillati</taxon>
        <taxon>Chloroflexota</taxon>
        <taxon>Anaerolineae</taxon>
        <taxon>Anaerolineales</taxon>
        <taxon>Anaerolineaceae</taxon>
        <taxon>Thermanaerothrix</taxon>
    </lineage>
</organism>
<dbReference type="RefSeq" id="WP_054521951.1">
    <property type="nucleotide sequence ID" value="NZ_LGKO01000005.1"/>
</dbReference>
<evidence type="ECO:0000256" key="2">
    <source>
        <dbReference type="ARBA" id="ARBA00022723"/>
    </source>
</evidence>
<dbReference type="GO" id="GO:0003824">
    <property type="term" value="F:catalytic activity"/>
    <property type="evidence" value="ECO:0007669"/>
    <property type="project" value="InterPro"/>
</dbReference>
<comment type="cofactor">
    <cofactor evidence="1">
        <name>Mg(2+)</name>
        <dbReference type="ChEBI" id="CHEBI:18420"/>
    </cofactor>
</comment>
<dbReference type="EMBL" id="LGKO01000005">
    <property type="protein sequence ID" value="KPL82460.1"/>
    <property type="molecule type" value="Genomic_DNA"/>
</dbReference>
<dbReference type="InterPro" id="IPR011206">
    <property type="entry name" value="Citrate_lyase_beta/mcl1/mcl2"/>
</dbReference>
<feature type="binding site" evidence="4">
    <location>
        <position position="66"/>
    </location>
    <ligand>
        <name>substrate</name>
    </ligand>
</feature>
<evidence type="ECO:0000259" key="6">
    <source>
        <dbReference type="Pfam" id="PF03328"/>
    </source>
</evidence>
<dbReference type="InterPro" id="IPR040442">
    <property type="entry name" value="Pyrv_kinase-like_dom_sf"/>
</dbReference>
<accession>A0A0P6Y0K8</accession>
<evidence type="ECO:0000256" key="1">
    <source>
        <dbReference type="ARBA" id="ARBA00001946"/>
    </source>
</evidence>
<dbReference type="InterPro" id="IPR005000">
    <property type="entry name" value="Aldolase/citrate-lyase_domain"/>
</dbReference>
<dbReference type="Gene3D" id="3.20.20.60">
    <property type="entry name" value="Phosphoenolpyruvate-binding domains"/>
    <property type="match status" value="1"/>
</dbReference>
<dbReference type="STRING" id="869279.SE15_09925"/>
<evidence type="ECO:0000313" key="8">
    <source>
        <dbReference type="Proteomes" id="UP000050544"/>
    </source>
</evidence>
<dbReference type="Pfam" id="PF03328">
    <property type="entry name" value="HpcH_HpaI"/>
    <property type="match status" value="1"/>
</dbReference>
<evidence type="ECO:0000256" key="4">
    <source>
        <dbReference type="PIRSR" id="PIRSR015582-1"/>
    </source>
</evidence>
<comment type="caution">
    <text evidence="7">The sequence shown here is derived from an EMBL/GenBank/DDBJ whole genome shotgun (WGS) entry which is preliminary data.</text>
</comment>
<proteinExistence type="predicted"/>
<dbReference type="GO" id="GO:0000287">
    <property type="term" value="F:magnesium ion binding"/>
    <property type="evidence" value="ECO:0007669"/>
    <property type="project" value="TreeGrafter"/>
</dbReference>
<reference evidence="7 8" key="1">
    <citation type="submission" date="2015-07" db="EMBL/GenBank/DDBJ databases">
        <title>Whole genome sequence of Thermanaerothrix daxensis DSM 23592.</title>
        <authorList>
            <person name="Hemp J."/>
            <person name="Ward L.M."/>
            <person name="Pace L.A."/>
            <person name="Fischer W.W."/>
        </authorList>
    </citation>
    <scope>NUCLEOTIDE SEQUENCE [LARGE SCALE GENOMIC DNA]</scope>
    <source>
        <strain evidence="7 8">GNS-1</strain>
    </source>
</reference>
<dbReference type="Proteomes" id="UP000050544">
    <property type="component" value="Unassembled WGS sequence"/>
</dbReference>
<feature type="binding site" evidence="5">
    <location>
        <position position="129"/>
    </location>
    <ligand>
        <name>Mg(2+)</name>
        <dbReference type="ChEBI" id="CHEBI:18420"/>
    </ligand>
</feature>
<evidence type="ECO:0000256" key="5">
    <source>
        <dbReference type="PIRSR" id="PIRSR015582-2"/>
    </source>
</evidence>
<sequence>MRARRALLYVPADDWRKLQKATTLGVDCVCLDLEDGVAQNRKEEARRNMVQALQTLDFGKAERLVRINGVESGLAEDDLEAALSGSPDGIVVPKVRSAEDLRWVAAHLEVAEPRLARPAGSLIMMVIIERAQAFLNLAEICQATPRLEALIFGAEDLAAELGVKRTREGWELFHARSTLVLHAAAFGLQAIDWVTVDFQDVEWVRQEAERGATLGFSGKQIIHPNQVAPVQAAFTPSPEEIAWARELMAAFASYQAQGRGAFAWQGQMVDRPVIRRAEGILARARAAGVLAEAD</sequence>